<dbReference type="Proteomes" id="UP000243499">
    <property type="component" value="Chromosome 9"/>
</dbReference>
<organism evidence="2">
    <name type="scientific">Panicum hallii</name>
    <dbReference type="NCBI Taxonomy" id="206008"/>
    <lineage>
        <taxon>Eukaryota</taxon>
        <taxon>Viridiplantae</taxon>
        <taxon>Streptophyta</taxon>
        <taxon>Embryophyta</taxon>
        <taxon>Tracheophyta</taxon>
        <taxon>Spermatophyta</taxon>
        <taxon>Magnoliopsida</taxon>
        <taxon>Liliopsida</taxon>
        <taxon>Poales</taxon>
        <taxon>Poaceae</taxon>
        <taxon>PACMAD clade</taxon>
        <taxon>Panicoideae</taxon>
        <taxon>Panicodae</taxon>
        <taxon>Paniceae</taxon>
        <taxon>Panicinae</taxon>
        <taxon>Panicum</taxon>
        <taxon>Panicum sect. Panicum</taxon>
    </lineage>
</organism>
<proteinExistence type="predicted"/>
<dbReference type="Gramene" id="PAN47944">
    <property type="protein sequence ID" value="PAN47944"/>
    <property type="gene ID" value="PAHAL_9G309000"/>
</dbReference>
<sequence>MFIGRCKASSFILILSHYTAGKGTCRFTTLCTRLHRFWAIRSGKIPSTYQTISAPTFECSKTCMTD</sequence>
<name>A0A2S3INE8_9POAL</name>
<reference evidence="2" key="1">
    <citation type="submission" date="2018-04" db="EMBL/GenBank/DDBJ databases">
        <title>WGS assembly of Panicum hallii.</title>
        <authorList>
            <person name="Lovell J."/>
            <person name="Jenkins J."/>
            <person name="Lowry D."/>
            <person name="Mamidi S."/>
            <person name="Sreedasyam A."/>
            <person name="Weng X."/>
            <person name="Barry K."/>
            <person name="Bonette J."/>
            <person name="Campitelli B."/>
            <person name="Daum C."/>
            <person name="Gordon S."/>
            <person name="Gould B."/>
            <person name="Lipzen A."/>
            <person name="Macqueen A."/>
            <person name="Palacio-Mejia J."/>
            <person name="Plott C."/>
            <person name="Shakirov E."/>
            <person name="Shu S."/>
            <person name="Yoshinaga Y."/>
            <person name="Zane M."/>
            <person name="Rokhsar D."/>
            <person name="Grimwood J."/>
            <person name="Schmutz J."/>
            <person name="Juenger T."/>
        </authorList>
    </citation>
    <scope>NUCLEOTIDE SEQUENCE [LARGE SCALE GENOMIC DNA]</scope>
    <source>
        <strain evidence="2">FIL2</strain>
    </source>
</reference>
<dbReference type="Gramene" id="PAN47945">
    <property type="protein sequence ID" value="PAN47945"/>
    <property type="gene ID" value="PAHAL_9G309000"/>
</dbReference>
<evidence type="ECO:0008006" key="3">
    <source>
        <dbReference type="Google" id="ProtNLM"/>
    </source>
</evidence>
<dbReference type="EMBL" id="CM008054">
    <property type="protein sequence ID" value="PAN47945.1"/>
    <property type="molecule type" value="Genomic_DNA"/>
</dbReference>
<dbReference type="AlphaFoldDB" id="A0A2S3INE8"/>
<dbReference type="EMBL" id="CM008054">
    <property type="protein sequence ID" value="PAN47944.1"/>
    <property type="molecule type" value="Genomic_DNA"/>
</dbReference>
<feature type="chain" id="PRO_5036048580" description="Secreted protein" evidence="1">
    <location>
        <begin position="22"/>
        <end position="66"/>
    </location>
</feature>
<evidence type="ECO:0000313" key="2">
    <source>
        <dbReference type="EMBL" id="PAN47945.1"/>
    </source>
</evidence>
<feature type="signal peptide" evidence="1">
    <location>
        <begin position="1"/>
        <end position="21"/>
    </location>
</feature>
<protein>
    <recommendedName>
        <fullName evidence="3">Secreted protein</fullName>
    </recommendedName>
</protein>
<accession>A0A2S3INE8</accession>
<keyword evidence="1" id="KW-0732">Signal</keyword>
<evidence type="ECO:0000256" key="1">
    <source>
        <dbReference type="SAM" id="SignalP"/>
    </source>
</evidence>
<gene>
    <name evidence="2" type="ORF">PAHAL_9G309000</name>
</gene>